<feature type="domain" description="Cyclin-like" evidence="2">
    <location>
        <begin position="47"/>
        <end position="184"/>
    </location>
</feature>
<proteinExistence type="inferred from homology"/>
<evidence type="ECO:0000313" key="4">
    <source>
        <dbReference type="Proteomes" id="UP001295423"/>
    </source>
</evidence>
<feature type="domain" description="Cyclin-like" evidence="2">
    <location>
        <begin position="200"/>
        <end position="286"/>
    </location>
</feature>
<keyword evidence="4" id="KW-1185">Reference proteome</keyword>
<sequence>MGKESEGEGKLTQLDRSIKILVDEPTASATEGIEPSTERIHRLHGTSLIHDASTLLSLGASTFATACTIFHRFCHQCSLYDYDVWSVAAASILLAIKIEEEPYAMKGIIHVFAHLYRKRIMLATTETPDQVKSHPLGASLPAASTLSLEEKHQRMGKVPLPSKLGPVYKEWHSRISKMEAIVLRQLGFTLYWIPDSHPHKFIACIYDALELTDVKLAQRAWEYCNDSYRLDLCVRFPSEVIATSAFFLASCDLKITLPTNPTPWWEYLVGKGKEKDISSITNVLLGLQSAQDGSTFNNDMMLASLGFVKTIQKTKGETMSSFNGVGSFLWDHQSEVFAKEM</sequence>
<dbReference type="GO" id="GO:0016538">
    <property type="term" value="F:cyclin-dependent protein serine/threonine kinase regulator activity"/>
    <property type="evidence" value="ECO:0007669"/>
    <property type="project" value="InterPro"/>
</dbReference>
<evidence type="ECO:0000256" key="1">
    <source>
        <dbReference type="RuleBase" id="RU000383"/>
    </source>
</evidence>
<accession>A0AAD2FLV2</accession>
<evidence type="ECO:0000313" key="3">
    <source>
        <dbReference type="EMBL" id="CAJ1943064.1"/>
    </source>
</evidence>
<dbReference type="AlphaFoldDB" id="A0AAD2FLV2"/>
<dbReference type="SUPFAM" id="SSF47954">
    <property type="entry name" value="Cyclin-like"/>
    <property type="match status" value="2"/>
</dbReference>
<organism evidence="3 4">
    <name type="scientific">Cylindrotheca closterium</name>
    <dbReference type="NCBI Taxonomy" id="2856"/>
    <lineage>
        <taxon>Eukaryota</taxon>
        <taxon>Sar</taxon>
        <taxon>Stramenopiles</taxon>
        <taxon>Ochrophyta</taxon>
        <taxon>Bacillariophyta</taxon>
        <taxon>Bacillariophyceae</taxon>
        <taxon>Bacillariophycidae</taxon>
        <taxon>Bacillariales</taxon>
        <taxon>Bacillariaceae</taxon>
        <taxon>Cylindrotheca</taxon>
    </lineage>
</organism>
<reference evidence="3" key="1">
    <citation type="submission" date="2023-08" db="EMBL/GenBank/DDBJ databases">
        <authorList>
            <person name="Audoor S."/>
            <person name="Bilcke G."/>
        </authorList>
    </citation>
    <scope>NUCLEOTIDE SEQUENCE</scope>
</reference>
<dbReference type="InterPro" id="IPR036915">
    <property type="entry name" value="Cyclin-like_sf"/>
</dbReference>
<keyword evidence="1" id="KW-0195">Cyclin</keyword>
<comment type="similarity">
    <text evidence="1">Belongs to the cyclin family.</text>
</comment>
<protein>
    <recommendedName>
        <fullName evidence="2">Cyclin-like domain-containing protein</fullName>
    </recommendedName>
</protein>
<dbReference type="InterPro" id="IPR006671">
    <property type="entry name" value="Cyclin_N"/>
</dbReference>
<name>A0AAD2FLV2_9STRA</name>
<comment type="caution">
    <text evidence="3">The sequence shown here is derived from an EMBL/GenBank/DDBJ whole genome shotgun (WGS) entry which is preliminary data.</text>
</comment>
<dbReference type="Pfam" id="PF00134">
    <property type="entry name" value="Cyclin_N"/>
    <property type="match status" value="1"/>
</dbReference>
<dbReference type="SMART" id="SM00385">
    <property type="entry name" value="CYCLIN"/>
    <property type="match status" value="2"/>
</dbReference>
<dbReference type="InterPro" id="IPR013763">
    <property type="entry name" value="Cyclin-like_dom"/>
</dbReference>
<gene>
    <name evidence="3" type="ORF">CYCCA115_LOCUS8259</name>
</gene>
<dbReference type="Gene3D" id="1.10.472.10">
    <property type="entry name" value="Cyclin-like"/>
    <property type="match status" value="2"/>
</dbReference>
<dbReference type="InterPro" id="IPR043198">
    <property type="entry name" value="Cyclin/Ssn8"/>
</dbReference>
<dbReference type="GO" id="GO:0006357">
    <property type="term" value="P:regulation of transcription by RNA polymerase II"/>
    <property type="evidence" value="ECO:0007669"/>
    <property type="project" value="InterPro"/>
</dbReference>
<dbReference type="PANTHER" id="PTHR10026">
    <property type="entry name" value="CYCLIN"/>
    <property type="match status" value="1"/>
</dbReference>
<dbReference type="Proteomes" id="UP001295423">
    <property type="component" value="Unassembled WGS sequence"/>
</dbReference>
<evidence type="ECO:0000259" key="2">
    <source>
        <dbReference type="SMART" id="SM00385"/>
    </source>
</evidence>
<dbReference type="EMBL" id="CAKOGP040001112">
    <property type="protein sequence ID" value="CAJ1943064.1"/>
    <property type="molecule type" value="Genomic_DNA"/>
</dbReference>